<dbReference type="PROSITE" id="PS51263">
    <property type="entry name" value="ADF_H"/>
    <property type="match status" value="2"/>
</dbReference>
<protein>
    <recommendedName>
        <fullName evidence="10">Twinfilin</fullName>
    </recommendedName>
</protein>
<keyword evidence="7" id="KW-0206">Cytoskeleton</keyword>
<dbReference type="EMBL" id="JACCJB010000008">
    <property type="protein sequence ID" value="KAF6224985.1"/>
    <property type="molecule type" value="Genomic_DNA"/>
</dbReference>
<dbReference type="GeneID" id="59338572"/>
<dbReference type="InterPro" id="IPR002108">
    <property type="entry name" value="ADF-H"/>
</dbReference>
<dbReference type="AlphaFoldDB" id="A0A8H6CJY1"/>
<evidence type="ECO:0000259" key="11">
    <source>
        <dbReference type="PROSITE" id="PS51263"/>
    </source>
</evidence>
<comment type="function">
    <text evidence="9">Actin-binding protein involved in motile and morphological processes. Inhibits actin polymerization, likely by sequestering G-actin.</text>
</comment>
<evidence type="ECO:0000256" key="4">
    <source>
        <dbReference type="ARBA" id="ARBA00022490"/>
    </source>
</evidence>
<evidence type="ECO:0000256" key="10">
    <source>
        <dbReference type="ARBA" id="ARBA00069496"/>
    </source>
</evidence>
<dbReference type="GO" id="GO:0051015">
    <property type="term" value="F:actin filament binding"/>
    <property type="evidence" value="ECO:0007669"/>
    <property type="project" value="TreeGrafter"/>
</dbReference>
<dbReference type="GO" id="GO:0003785">
    <property type="term" value="F:actin monomer binding"/>
    <property type="evidence" value="ECO:0007669"/>
    <property type="project" value="TreeGrafter"/>
</dbReference>
<keyword evidence="4" id="KW-0963">Cytoplasm</keyword>
<comment type="caution">
    <text evidence="12">The sequence shown here is derived from an EMBL/GenBank/DDBJ whole genome shotgun (WGS) entry which is preliminary data.</text>
</comment>
<dbReference type="InterPro" id="IPR029006">
    <property type="entry name" value="ADF-H/Gelsolin-like_dom_sf"/>
</dbReference>
<comment type="subunit">
    <text evidence="8">Interacts with G-actin; ADP-actin form.</text>
</comment>
<evidence type="ECO:0000256" key="6">
    <source>
        <dbReference type="ARBA" id="ARBA00023203"/>
    </source>
</evidence>
<evidence type="ECO:0000256" key="3">
    <source>
        <dbReference type="ARBA" id="ARBA00009557"/>
    </source>
</evidence>
<dbReference type="SUPFAM" id="SSF55753">
    <property type="entry name" value="Actin depolymerizing proteins"/>
    <property type="match status" value="2"/>
</dbReference>
<name>A0A8H6CJY1_9LECA</name>
<evidence type="ECO:0000313" key="13">
    <source>
        <dbReference type="Proteomes" id="UP000593566"/>
    </source>
</evidence>
<dbReference type="CDD" id="cd11285">
    <property type="entry name" value="ADF_Twf-N_like"/>
    <property type="match status" value="1"/>
</dbReference>
<keyword evidence="13" id="KW-1185">Reference proteome</keyword>
<sequence length="364" mass="39774">MQSGITVSKELQDAFNELVSTPSQRGIVATIASEALIPQHTLPSKSTDFFSDLPALTPLLSTTAASYIILRRYQNAPDGYVAVTYIPDTAPVRQKMLFAATRLTLVRELGTERFRESLFVTEMRELEKEGWEKHDAHGALSAPLTEEEENLKGIKEAEAEAKGGTEGRRLETGGKLSIATSTEAREALGMFRVGEGGNLLQLNINVKDETIELVGSSSTDADGLASAISDTEPRYSFFRYSHQVEGSEQSPIVFIYTCPSGSKIKERMVYASTKQGFLASMSSDMGVEIAKKVSKVEQEPGALAIATDMQSLARGLESFRDHCFNFRRGVSAQAGAEAGLFETQEAWQEVTMRPIQHGIAMGMR</sequence>
<dbReference type="PANTHER" id="PTHR13759">
    <property type="entry name" value="TWINFILIN"/>
    <property type="match status" value="1"/>
</dbReference>
<comment type="similarity">
    <text evidence="3">Belongs to the actin-binding proteins ADF family. Twinfilin subfamily.</text>
</comment>
<evidence type="ECO:0000256" key="2">
    <source>
        <dbReference type="ARBA" id="ARBA00004544"/>
    </source>
</evidence>
<accession>A0A8H6CJY1</accession>
<dbReference type="GO" id="GO:0051016">
    <property type="term" value="P:barbed-end actin filament capping"/>
    <property type="evidence" value="ECO:0007669"/>
    <property type="project" value="TreeGrafter"/>
</dbReference>
<dbReference type="RefSeq" id="XP_037153852.1">
    <property type="nucleotide sequence ID" value="XM_037301035.1"/>
</dbReference>
<keyword evidence="5" id="KW-0677">Repeat</keyword>
<dbReference type="GO" id="GO:0005938">
    <property type="term" value="C:cell cortex"/>
    <property type="evidence" value="ECO:0007669"/>
    <property type="project" value="UniProtKB-SubCell"/>
</dbReference>
<dbReference type="InterPro" id="IPR028458">
    <property type="entry name" value="Twinfilin"/>
</dbReference>
<dbReference type="GO" id="GO:0005884">
    <property type="term" value="C:actin filament"/>
    <property type="evidence" value="ECO:0007669"/>
    <property type="project" value="TreeGrafter"/>
</dbReference>
<gene>
    <name evidence="12" type="ORF">HO133_010180</name>
</gene>
<comment type="subcellular location">
    <subcellularLocation>
        <location evidence="2">Cytoplasm</location>
        <location evidence="2">Cell cortex</location>
    </subcellularLocation>
    <subcellularLocation>
        <location evidence="1">Cytoplasm</location>
        <location evidence="1">Cytoskeleton</location>
    </subcellularLocation>
</comment>
<feature type="domain" description="ADF-H" evidence="11">
    <location>
        <begin position="4"/>
        <end position="136"/>
    </location>
</feature>
<evidence type="ECO:0000313" key="12">
    <source>
        <dbReference type="EMBL" id="KAF6224985.1"/>
    </source>
</evidence>
<feature type="domain" description="ADF-H" evidence="11">
    <location>
        <begin position="175"/>
        <end position="307"/>
    </location>
</feature>
<keyword evidence="6" id="KW-0009">Actin-binding</keyword>
<evidence type="ECO:0000256" key="1">
    <source>
        <dbReference type="ARBA" id="ARBA00004245"/>
    </source>
</evidence>
<dbReference type="PANTHER" id="PTHR13759:SF1">
    <property type="entry name" value="TWINFILIN"/>
    <property type="match status" value="1"/>
</dbReference>
<dbReference type="SMART" id="SM00102">
    <property type="entry name" value="ADF"/>
    <property type="match status" value="2"/>
</dbReference>
<evidence type="ECO:0000256" key="8">
    <source>
        <dbReference type="ARBA" id="ARBA00038532"/>
    </source>
</evidence>
<organism evidence="12 13">
    <name type="scientific">Letharia lupina</name>
    <dbReference type="NCBI Taxonomy" id="560253"/>
    <lineage>
        <taxon>Eukaryota</taxon>
        <taxon>Fungi</taxon>
        <taxon>Dikarya</taxon>
        <taxon>Ascomycota</taxon>
        <taxon>Pezizomycotina</taxon>
        <taxon>Lecanoromycetes</taxon>
        <taxon>OSLEUM clade</taxon>
        <taxon>Lecanoromycetidae</taxon>
        <taxon>Lecanorales</taxon>
        <taxon>Lecanorineae</taxon>
        <taxon>Parmeliaceae</taxon>
        <taxon>Letharia</taxon>
    </lineage>
</organism>
<reference evidence="12 13" key="1">
    <citation type="journal article" date="2020" name="Genomics">
        <title>Complete, high-quality genomes from long-read metagenomic sequencing of two wolf lichen thalli reveals enigmatic genome architecture.</title>
        <authorList>
            <person name="McKenzie S.K."/>
            <person name="Walston R.F."/>
            <person name="Allen J.L."/>
        </authorList>
    </citation>
    <scope>NUCLEOTIDE SEQUENCE [LARGE SCALE GENOMIC DNA]</scope>
    <source>
        <strain evidence="12">WasteWater1</strain>
    </source>
</reference>
<dbReference type="Pfam" id="PF00241">
    <property type="entry name" value="Cofilin_ADF"/>
    <property type="match status" value="2"/>
</dbReference>
<dbReference type="GO" id="GO:0030042">
    <property type="term" value="P:actin filament depolymerization"/>
    <property type="evidence" value="ECO:0007669"/>
    <property type="project" value="TreeGrafter"/>
</dbReference>
<dbReference type="FunFam" id="3.40.20.10:FF:000007">
    <property type="entry name" value="Twinfilin-1 isoform 1"/>
    <property type="match status" value="1"/>
</dbReference>
<evidence type="ECO:0000256" key="9">
    <source>
        <dbReference type="ARBA" id="ARBA00056419"/>
    </source>
</evidence>
<evidence type="ECO:0000256" key="7">
    <source>
        <dbReference type="ARBA" id="ARBA00023212"/>
    </source>
</evidence>
<evidence type="ECO:0000256" key="5">
    <source>
        <dbReference type="ARBA" id="ARBA00022737"/>
    </source>
</evidence>
<proteinExistence type="inferred from homology"/>
<dbReference type="FunFam" id="3.40.20.10:FF:000042">
    <property type="entry name" value="Actin depolymerizing protein"/>
    <property type="match status" value="1"/>
</dbReference>
<dbReference type="Gene3D" id="3.40.20.10">
    <property type="entry name" value="Severin"/>
    <property type="match status" value="2"/>
</dbReference>
<dbReference type="CDD" id="cd11284">
    <property type="entry name" value="ADF_Twf-C_like"/>
    <property type="match status" value="1"/>
</dbReference>
<dbReference type="Proteomes" id="UP000593566">
    <property type="component" value="Unassembled WGS sequence"/>
</dbReference>